<dbReference type="InterPro" id="IPR017853">
    <property type="entry name" value="GH"/>
</dbReference>
<dbReference type="SUPFAM" id="SSF49785">
    <property type="entry name" value="Galactose-binding domain-like"/>
    <property type="match status" value="1"/>
</dbReference>
<dbReference type="InterPro" id="IPR051563">
    <property type="entry name" value="Glycosyl_Hydrolase_51"/>
</dbReference>
<dbReference type="Pfam" id="PF06964">
    <property type="entry name" value="Alpha-L-AF_C"/>
    <property type="match status" value="1"/>
</dbReference>
<evidence type="ECO:0000256" key="7">
    <source>
        <dbReference type="SAM" id="MobiDB-lite"/>
    </source>
</evidence>
<evidence type="ECO:0000256" key="4">
    <source>
        <dbReference type="ARBA" id="ARBA00022729"/>
    </source>
</evidence>
<comment type="catalytic activity">
    <reaction evidence="1">
        <text>Hydrolysis of terminal non-reducing alpha-L-arabinofuranoside residues in alpha-L-arabinosides.</text>
        <dbReference type="EC" id="3.2.1.55"/>
    </reaction>
</comment>
<feature type="domain" description="Alpha-L-arabinofuranosidase C-terminal" evidence="9">
    <location>
        <begin position="519"/>
        <end position="707"/>
    </location>
</feature>
<keyword evidence="6" id="KW-0325">Glycoprotein</keyword>
<evidence type="ECO:0000313" key="10">
    <source>
        <dbReference type="EMBL" id="PRW58663.1"/>
    </source>
</evidence>
<sequence length="817" mass="89490">MGRLGGSVLLLAAMIAAAGAIDTVAGPQRLSAEPLRDGEWNASVSVSLADKKPISPLLFGIFFEEIGHAGDGGLYAELVQDRSFDALAAATGFLESSERQMRLDCPALLAAHHHPMEPLHAPWRNPSDKVYRSKAEYLQERRADTNYDPRNDIIVAWQPLPGTNADLTRDNPLNEHNRISMVLTAGAPGTPSGIANFGYWGVALQRGESYTVSLYLRTSESSSRNVTISLVSQDLATAYANVSFYGVGGSWRKFTGELTAAATDTNARLAILFDGPGTLQLDMVSLLPTENVRRGEGLLNPWPFRADLLGALKALEPAFMRFPGGCYIEGDWLRNAFRWKDSIGSWAERPGHLNGVWGYWSTDGLGLFEYMLLVEELQTEPIWVINNGVAHGDSVRGADIMPWVEEALDSIEFITGPADSKWGSVRAAMGHPEPWNLTWMAIGNEDCGKPFYLNNYLAFFGAIRAKYPHMRLVANCDMGQDAPTDVWDWHIYTNPTDMFNRRNEFNGRTPENSNYVFASEYAVTDGGGWGNVIGAISEAAFMTGMERNGDIVLLGAYAPLFVHWNNRPWPTNMIVINNHQWFGIPSYHVQQMFRQAQGTHYLATQVVTNPSTQVHEDKVAASATCQNQACDRVALKIVNFSSYRQRIAVTLSGTGSESILSEGELVFLYSDHPEDENSFDEPKKIAPSSAAMDGLSSQFTLKAEPVRTAVAAPQRLPSTNLDVTHAVDATLDVIQSSIEQLKSSYNNTPAHHQPASPPAAAHTPAAAEHHSPAVSPDGQRWIGEAQADGTILFRSLDTCCGHMVGEEADGTVTFHFD</sequence>
<dbReference type="SMART" id="SM00813">
    <property type="entry name" value="Alpha-L-AF_C"/>
    <property type="match status" value="1"/>
</dbReference>
<dbReference type="EC" id="3.2.1.55" evidence="3"/>
<name>A0A2P6TX76_CHLSO</name>
<feature type="signal peptide" evidence="8">
    <location>
        <begin position="1"/>
        <end position="20"/>
    </location>
</feature>
<gene>
    <name evidence="10" type="ORF">C2E21_2792</name>
</gene>
<evidence type="ECO:0000256" key="5">
    <source>
        <dbReference type="ARBA" id="ARBA00022801"/>
    </source>
</evidence>
<keyword evidence="4 8" id="KW-0732">Signal</keyword>
<dbReference type="Proteomes" id="UP000239899">
    <property type="component" value="Unassembled WGS sequence"/>
</dbReference>
<dbReference type="InterPro" id="IPR013780">
    <property type="entry name" value="Glyco_hydro_b"/>
</dbReference>
<evidence type="ECO:0000256" key="1">
    <source>
        <dbReference type="ARBA" id="ARBA00001462"/>
    </source>
</evidence>
<dbReference type="InterPro" id="IPR010720">
    <property type="entry name" value="Alpha-L-AF_C"/>
</dbReference>
<dbReference type="GO" id="GO:0046556">
    <property type="term" value="F:alpha-L-arabinofuranosidase activity"/>
    <property type="evidence" value="ECO:0007669"/>
    <property type="project" value="UniProtKB-EC"/>
</dbReference>
<dbReference type="OrthoDB" id="406864at2759"/>
<dbReference type="InterPro" id="IPR055235">
    <property type="entry name" value="ASD1_cat"/>
</dbReference>
<dbReference type="EMBL" id="LHPG02000005">
    <property type="protein sequence ID" value="PRW58663.1"/>
    <property type="molecule type" value="Genomic_DNA"/>
</dbReference>
<dbReference type="Pfam" id="PF22848">
    <property type="entry name" value="ASD1_dom"/>
    <property type="match status" value="1"/>
</dbReference>
<feature type="region of interest" description="Disordered" evidence="7">
    <location>
        <begin position="745"/>
        <end position="779"/>
    </location>
</feature>
<proteinExistence type="inferred from homology"/>
<protein>
    <recommendedName>
        <fullName evidence="3">non-reducing end alpha-L-arabinofuranosidase</fullName>
        <ecNumber evidence="3">3.2.1.55</ecNumber>
    </recommendedName>
</protein>
<evidence type="ECO:0000256" key="8">
    <source>
        <dbReference type="SAM" id="SignalP"/>
    </source>
</evidence>
<dbReference type="GO" id="GO:0046373">
    <property type="term" value="P:L-arabinose metabolic process"/>
    <property type="evidence" value="ECO:0007669"/>
    <property type="project" value="InterPro"/>
</dbReference>
<feature type="compositionally biased region" description="Low complexity" evidence="7">
    <location>
        <begin position="748"/>
        <end position="766"/>
    </location>
</feature>
<evidence type="ECO:0000256" key="2">
    <source>
        <dbReference type="ARBA" id="ARBA00007186"/>
    </source>
</evidence>
<dbReference type="PANTHER" id="PTHR31776">
    <property type="entry name" value="ALPHA-L-ARABINOFURANOSIDASE 1"/>
    <property type="match status" value="1"/>
</dbReference>
<dbReference type="Pfam" id="PF02018">
    <property type="entry name" value="CBM_4_9"/>
    <property type="match status" value="1"/>
</dbReference>
<comment type="similarity">
    <text evidence="2">Belongs to the glycosyl hydrolase 51 family.</text>
</comment>
<reference evidence="10 11" key="1">
    <citation type="journal article" date="2018" name="Plant J.">
        <title>Genome sequences of Chlorella sorokiniana UTEX 1602 and Micractinium conductrix SAG 241.80: implications to maltose excretion by a green alga.</title>
        <authorList>
            <person name="Arriola M.B."/>
            <person name="Velmurugan N."/>
            <person name="Zhang Y."/>
            <person name="Plunkett M.H."/>
            <person name="Hondzo H."/>
            <person name="Barney B.M."/>
        </authorList>
    </citation>
    <scope>NUCLEOTIDE SEQUENCE [LARGE SCALE GENOMIC DNA]</scope>
    <source>
        <strain evidence="11">UTEX 1602</strain>
    </source>
</reference>
<dbReference type="Gene3D" id="3.20.20.80">
    <property type="entry name" value="Glycosidases"/>
    <property type="match status" value="1"/>
</dbReference>
<evidence type="ECO:0000256" key="3">
    <source>
        <dbReference type="ARBA" id="ARBA00012670"/>
    </source>
</evidence>
<comment type="caution">
    <text evidence="10">The sequence shown here is derived from an EMBL/GenBank/DDBJ whole genome shotgun (WGS) entry which is preliminary data.</text>
</comment>
<feature type="chain" id="PRO_5015164087" description="non-reducing end alpha-L-arabinofuranosidase" evidence="8">
    <location>
        <begin position="21"/>
        <end position="817"/>
    </location>
</feature>
<organism evidence="10 11">
    <name type="scientific">Chlorella sorokiniana</name>
    <name type="common">Freshwater green alga</name>
    <dbReference type="NCBI Taxonomy" id="3076"/>
    <lineage>
        <taxon>Eukaryota</taxon>
        <taxon>Viridiplantae</taxon>
        <taxon>Chlorophyta</taxon>
        <taxon>core chlorophytes</taxon>
        <taxon>Trebouxiophyceae</taxon>
        <taxon>Chlorellales</taxon>
        <taxon>Chlorellaceae</taxon>
        <taxon>Chlorella clade</taxon>
        <taxon>Chlorella</taxon>
    </lineage>
</organism>
<dbReference type="PANTHER" id="PTHR31776:SF0">
    <property type="entry name" value="ALPHA-L-ARABINOFURANOSIDASE 1"/>
    <property type="match status" value="1"/>
</dbReference>
<accession>A0A2P6TX76</accession>
<dbReference type="SUPFAM" id="SSF51445">
    <property type="entry name" value="(Trans)glycosidases"/>
    <property type="match status" value="1"/>
</dbReference>
<evidence type="ECO:0000256" key="6">
    <source>
        <dbReference type="ARBA" id="ARBA00023180"/>
    </source>
</evidence>
<dbReference type="STRING" id="3076.A0A2P6TX76"/>
<dbReference type="AlphaFoldDB" id="A0A2P6TX76"/>
<dbReference type="Gene3D" id="2.60.120.260">
    <property type="entry name" value="Galactose-binding domain-like"/>
    <property type="match status" value="1"/>
</dbReference>
<evidence type="ECO:0000259" key="9">
    <source>
        <dbReference type="SMART" id="SM00813"/>
    </source>
</evidence>
<evidence type="ECO:0000313" key="11">
    <source>
        <dbReference type="Proteomes" id="UP000239899"/>
    </source>
</evidence>
<dbReference type="InterPro" id="IPR008979">
    <property type="entry name" value="Galactose-bd-like_sf"/>
</dbReference>
<keyword evidence="11" id="KW-1185">Reference proteome</keyword>
<dbReference type="InterPro" id="IPR003305">
    <property type="entry name" value="CenC_carb-bd"/>
</dbReference>
<keyword evidence="5" id="KW-0378">Hydrolase</keyword>
<dbReference type="Gene3D" id="2.60.40.1180">
    <property type="entry name" value="Golgi alpha-mannosidase II"/>
    <property type="match status" value="1"/>
</dbReference>